<dbReference type="InterPro" id="IPR011705">
    <property type="entry name" value="BACK"/>
</dbReference>
<feature type="domain" description="BTB" evidence="1">
    <location>
        <begin position="35"/>
        <end position="107"/>
    </location>
</feature>
<keyword evidence="3" id="KW-1185">Reference proteome</keyword>
<dbReference type="InterPro" id="IPR042846">
    <property type="entry name" value="BTBD19"/>
</dbReference>
<dbReference type="Gene3D" id="1.25.40.420">
    <property type="match status" value="1"/>
</dbReference>
<dbReference type="PANTHER" id="PTHR46965:SF1">
    <property type="entry name" value="BTB_POZ DOMAIN-CONTAINING PROTEIN 19"/>
    <property type="match status" value="1"/>
</dbReference>
<dbReference type="PANTHER" id="PTHR46965">
    <property type="entry name" value="BTB/POZ DOMAIN-CONTAINING PROTEIN 19"/>
    <property type="match status" value="1"/>
</dbReference>
<dbReference type="SMART" id="SM00225">
    <property type="entry name" value="BTB"/>
    <property type="match status" value="1"/>
</dbReference>
<protein>
    <recommendedName>
        <fullName evidence="1">BTB domain-containing protein</fullName>
    </recommendedName>
</protein>
<reference evidence="2 3" key="1">
    <citation type="submission" date="2024-02" db="EMBL/GenBank/DDBJ databases">
        <authorList>
            <person name="Daric V."/>
            <person name="Darras S."/>
        </authorList>
    </citation>
    <scope>NUCLEOTIDE SEQUENCE [LARGE SCALE GENOMIC DNA]</scope>
</reference>
<dbReference type="SUPFAM" id="SSF54695">
    <property type="entry name" value="POZ domain"/>
    <property type="match status" value="1"/>
</dbReference>
<evidence type="ECO:0000313" key="2">
    <source>
        <dbReference type="EMBL" id="CAK8696911.1"/>
    </source>
</evidence>
<dbReference type="SMART" id="SM00875">
    <property type="entry name" value="BACK"/>
    <property type="match status" value="1"/>
</dbReference>
<dbReference type="Proteomes" id="UP001642483">
    <property type="component" value="Unassembled WGS sequence"/>
</dbReference>
<dbReference type="InterPro" id="IPR011333">
    <property type="entry name" value="SKP1/BTB/POZ_sf"/>
</dbReference>
<dbReference type="CDD" id="cd18294">
    <property type="entry name" value="BTB_POZ_BTBD19"/>
    <property type="match status" value="1"/>
</dbReference>
<name>A0ABP0GYU0_CLALP</name>
<organism evidence="2 3">
    <name type="scientific">Clavelina lepadiformis</name>
    <name type="common">Light-bulb sea squirt</name>
    <name type="synonym">Ascidia lepadiformis</name>
    <dbReference type="NCBI Taxonomy" id="159417"/>
    <lineage>
        <taxon>Eukaryota</taxon>
        <taxon>Metazoa</taxon>
        <taxon>Chordata</taxon>
        <taxon>Tunicata</taxon>
        <taxon>Ascidiacea</taxon>
        <taxon>Aplousobranchia</taxon>
        <taxon>Clavelinidae</taxon>
        <taxon>Clavelina</taxon>
    </lineage>
</organism>
<dbReference type="Pfam" id="PF07707">
    <property type="entry name" value="BACK"/>
    <property type="match status" value="1"/>
</dbReference>
<evidence type="ECO:0000313" key="3">
    <source>
        <dbReference type="Proteomes" id="UP001642483"/>
    </source>
</evidence>
<dbReference type="Gene3D" id="3.30.710.10">
    <property type="entry name" value="Potassium Channel Kv1.1, Chain A"/>
    <property type="match status" value="1"/>
</dbReference>
<dbReference type="InterPro" id="IPR000210">
    <property type="entry name" value="BTB/POZ_dom"/>
</dbReference>
<dbReference type="Pfam" id="PF00651">
    <property type="entry name" value="BTB"/>
    <property type="match status" value="1"/>
</dbReference>
<proteinExistence type="predicted"/>
<accession>A0ABP0GYU0</accession>
<dbReference type="PROSITE" id="PS50097">
    <property type="entry name" value="BTB"/>
    <property type="match status" value="1"/>
</dbReference>
<dbReference type="EMBL" id="CAWYQH010000163">
    <property type="protein sequence ID" value="CAK8696911.1"/>
    <property type="molecule type" value="Genomic_DNA"/>
</dbReference>
<evidence type="ECO:0000259" key="1">
    <source>
        <dbReference type="PROSITE" id="PS50097"/>
    </source>
</evidence>
<comment type="caution">
    <text evidence="2">The sequence shown here is derived from an EMBL/GenBank/DDBJ whole genome shotgun (WGS) entry which is preliminary data.</text>
</comment>
<sequence length="298" mass="33579">MVTYLQVMDEKLVRGDQTAFYSLMRKRCINHKDFSDCIFLVGSQRQLIYGHRCLLAGRSEVFRSMFSQQPIHAVASRDSPYALPKVRPEVFLTALDYMYTNCCTLTSDLAADVMSLAMEYGLDGLRRLCARYLLDGLNVETACDVLQASVIHAQPDMLQKALDFTMRNGQDVMKTEGFQQLSTESLGAFLRGDSLNADEMEILNAVRRWSKNNASVTGRHIKELASPVIPLVRLPLLTPEELTKVEEENKKDGIIPMDQLAAAWRFHALKENTPASYSTCLRAGTTSRESHDYLPKAK</sequence>
<gene>
    <name evidence="2" type="ORF">CVLEPA_LOCUS30217</name>
</gene>